<comment type="caution">
    <text evidence="1">The sequence shown here is derived from an EMBL/GenBank/DDBJ whole genome shotgun (WGS) entry which is preliminary data.</text>
</comment>
<organism evidence="1 2">
    <name type="scientific">Modicella reniformis</name>
    <dbReference type="NCBI Taxonomy" id="1440133"/>
    <lineage>
        <taxon>Eukaryota</taxon>
        <taxon>Fungi</taxon>
        <taxon>Fungi incertae sedis</taxon>
        <taxon>Mucoromycota</taxon>
        <taxon>Mortierellomycotina</taxon>
        <taxon>Mortierellomycetes</taxon>
        <taxon>Mortierellales</taxon>
        <taxon>Mortierellaceae</taxon>
        <taxon>Modicella</taxon>
    </lineage>
</organism>
<dbReference type="Proteomes" id="UP000749646">
    <property type="component" value="Unassembled WGS sequence"/>
</dbReference>
<evidence type="ECO:0000313" key="1">
    <source>
        <dbReference type="EMBL" id="KAF9965256.1"/>
    </source>
</evidence>
<accession>A0A9P6JBF9</accession>
<evidence type="ECO:0000313" key="2">
    <source>
        <dbReference type="Proteomes" id="UP000749646"/>
    </source>
</evidence>
<dbReference type="EMBL" id="JAAAHW010005987">
    <property type="protein sequence ID" value="KAF9965256.1"/>
    <property type="molecule type" value="Genomic_DNA"/>
</dbReference>
<sequence length="78" mass="8748">DGKNTMQPGNLTIGTLGTLGTIGESLKLIIQKPTRSLGMSLKNCFELRLRTQRIIIPLSVWPQELHLDLSVEVSQERY</sequence>
<feature type="non-terminal residue" evidence="1">
    <location>
        <position position="1"/>
    </location>
</feature>
<proteinExistence type="predicted"/>
<reference evidence="1" key="1">
    <citation type="journal article" date="2020" name="Fungal Divers.">
        <title>Resolving the Mortierellaceae phylogeny through synthesis of multi-gene phylogenetics and phylogenomics.</title>
        <authorList>
            <person name="Vandepol N."/>
            <person name="Liber J."/>
            <person name="Desiro A."/>
            <person name="Na H."/>
            <person name="Kennedy M."/>
            <person name="Barry K."/>
            <person name="Grigoriev I.V."/>
            <person name="Miller A.N."/>
            <person name="O'Donnell K."/>
            <person name="Stajich J.E."/>
            <person name="Bonito G."/>
        </authorList>
    </citation>
    <scope>NUCLEOTIDE SEQUENCE</scope>
    <source>
        <strain evidence="1">MES-2147</strain>
    </source>
</reference>
<keyword evidence="2" id="KW-1185">Reference proteome</keyword>
<feature type="non-terminal residue" evidence="1">
    <location>
        <position position="78"/>
    </location>
</feature>
<name>A0A9P6JBF9_9FUNG</name>
<protein>
    <submittedName>
        <fullName evidence="1">Uncharacterized protein</fullName>
    </submittedName>
</protein>
<dbReference type="AlphaFoldDB" id="A0A9P6JBF9"/>
<gene>
    <name evidence="1" type="ORF">BGZ65_000829</name>
</gene>